<dbReference type="Pfam" id="PF12969">
    <property type="entry name" value="DUF3857"/>
    <property type="match status" value="1"/>
</dbReference>
<dbReference type="Gene3D" id="2.60.40.3140">
    <property type="match status" value="1"/>
</dbReference>
<dbReference type="Gene3D" id="3.10.620.30">
    <property type="match status" value="1"/>
</dbReference>
<dbReference type="InterPro" id="IPR024618">
    <property type="entry name" value="DUF3857"/>
</dbReference>
<comment type="caution">
    <text evidence="2">The sequence shown here is derived from an EMBL/GenBank/DDBJ whole genome shotgun (WGS) entry which is preliminary data.</text>
</comment>
<reference evidence="2 3" key="1">
    <citation type="journal article" date="2018" name="ISME J.">
        <title>A methanotrophic archaeon couples anaerobic oxidation of methane to Fe(III) reduction.</title>
        <authorList>
            <person name="Cai C."/>
            <person name="Leu A.O."/>
            <person name="Xie G.J."/>
            <person name="Guo J."/>
            <person name="Feng Y."/>
            <person name="Zhao J.X."/>
            <person name="Tyson G.W."/>
            <person name="Yuan Z."/>
            <person name="Hu S."/>
        </authorList>
    </citation>
    <scope>NUCLEOTIDE SEQUENCE [LARGE SCALE GENOMIC DNA]</scope>
    <source>
        <strain evidence="2">FeB_12</strain>
    </source>
</reference>
<evidence type="ECO:0000259" key="1">
    <source>
        <dbReference type="Pfam" id="PF12969"/>
    </source>
</evidence>
<evidence type="ECO:0000313" key="3">
    <source>
        <dbReference type="Proteomes" id="UP000250918"/>
    </source>
</evidence>
<evidence type="ECO:0000313" key="2">
    <source>
        <dbReference type="EMBL" id="PWB72360.1"/>
    </source>
</evidence>
<dbReference type="AlphaFoldDB" id="A0A855X0L2"/>
<feature type="domain" description="DUF3857" evidence="1">
    <location>
        <begin position="52"/>
        <end position="210"/>
    </location>
</feature>
<dbReference type="Proteomes" id="UP000250918">
    <property type="component" value="Unassembled WGS sequence"/>
</dbReference>
<proteinExistence type="predicted"/>
<name>A0A855X0L2_9BACT</name>
<dbReference type="EMBL" id="PQAP01000087">
    <property type="protein sequence ID" value="PWB72360.1"/>
    <property type="molecule type" value="Genomic_DNA"/>
</dbReference>
<accession>A0A855X0L2</accession>
<gene>
    <name evidence="2" type="ORF">C3F09_06685</name>
</gene>
<organism evidence="2 3">
    <name type="scientific">candidate division GN15 bacterium</name>
    <dbReference type="NCBI Taxonomy" id="2072418"/>
    <lineage>
        <taxon>Bacteria</taxon>
        <taxon>candidate division GN15</taxon>
    </lineage>
</organism>
<sequence length="628" mass="69684">MKRSVVGWWLTVACVAGIVGLGSVLSRAEEISATATIDSMVWDCRVDGNRAVTRIYEKVMVMKPAGAGFASVGIWSSPLISLNSFNARMLDASGKVVFKYGKGDLLKICGFGEGFEVYTDECLNSLDFAYPKYPYTIETSWEEEFKSLYLLGSVDLDREIPVRTAMVRLSFPVNQHIRYRQYQLPGEPEILEKGGERVVTWRFADLPPVKDIAYTPPESKNGRHIALAAEEFALEKFSFAGLTWKNVGLFQRKLGEDPDSLSGPAATAPASAVEARRIADSLYRDVIDNTRYVAASVGIGGWQPHRLAYIKQRLYGDCKDLTALLVSKLRTNGITAYPCLLLTNDQGATDTSFVNFWFNHVITMAMIGNDTVWYDPTCTHCPPGQMRSDDDGVVAVVATDTGGVLARVPLSEPQSSRIVRRIEVTADSAGRLSLKVHAAASGHFATSLRGSIEHKDKKELDQYMSDWLIGSRAQLKVTNYSLANIDDITKPVQIDYTVACSQPMDMINRTRYFLPFFLTSRNVYGEVETEKRETDIWLGFKWELCDTIIVRGSLLNSAGQVTTPQDTVFSYPWARVAANYAATDSVITAALTVTYTADVVPVAALGDFKSFVGRRRWLVDQPIKFMPK</sequence>
<protein>
    <recommendedName>
        <fullName evidence="1">DUF3857 domain-containing protein</fullName>
    </recommendedName>
</protein>